<dbReference type="GO" id="GO:0005886">
    <property type="term" value="C:plasma membrane"/>
    <property type="evidence" value="ECO:0007669"/>
    <property type="project" value="UniProtKB-SubCell"/>
</dbReference>
<keyword evidence="5" id="KW-1003">Cell membrane</keyword>
<feature type="transmembrane region" description="Helical" evidence="12">
    <location>
        <begin position="104"/>
        <end position="129"/>
    </location>
</feature>
<evidence type="ECO:0000256" key="10">
    <source>
        <dbReference type="ARBA" id="ARBA00030646"/>
    </source>
</evidence>
<accession>A0A813HXJ4</accession>
<feature type="non-terminal residue" evidence="13">
    <location>
        <position position="149"/>
    </location>
</feature>
<keyword evidence="6 12" id="KW-0812">Transmembrane</keyword>
<evidence type="ECO:0000256" key="7">
    <source>
        <dbReference type="ARBA" id="ARBA00022989"/>
    </source>
</evidence>
<dbReference type="PANTHER" id="PTHR23516:SF1">
    <property type="entry name" value="MOLYBDATE-ANION TRANSPORTER"/>
    <property type="match status" value="1"/>
</dbReference>
<feature type="transmembrane region" description="Helical" evidence="12">
    <location>
        <begin position="64"/>
        <end position="84"/>
    </location>
</feature>
<organism evidence="13 14">
    <name type="scientific">Polarella glacialis</name>
    <name type="common">Dinoflagellate</name>
    <dbReference type="NCBI Taxonomy" id="89957"/>
    <lineage>
        <taxon>Eukaryota</taxon>
        <taxon>Sar</taxon>
        <taxon>Alveolata</taxon>
        <taxon>Dinophyceae</taxon>
        <taxon>Suessiales</taxon>
        <taxon>Suessiaceae</taxon>
        <taxon>Polarella</taxon>
    </lineage>
</organism>
<evidence type="ECO:0000256" key="6">
    <source>
        <dbReference type="ARBA" id="ARBA00022692"/>
    </source>
</evidence>
<sequence>MGRRRFASLYCVLYAVSCMTKHYSSFYVLMFGRITGGVATSLLFSVFDSWMVAEHHRRDFSPELLGRTFSLAVFGNSAVAIMAGEVGQLAADMKELTLVRPDSFLHYGGYCSPFDVAIGFLALSLAIMFMTWSENYGQKSESSSGGSLV</sequence>
<comment type="caution">
    <text evidence="13">The sequence shown here is derived from an EMBL/GenBank/DDBJ whole genome shotgun (WGS) entry which is preliminary data.</text>
</comment>
<dbReference type="InterPro" id="IPR036259">
    <property type="entry name" value="MFS_trans_sf"/>
</dbReference>
<evidence type="ECO:0000256" key="11">
    <source>
        <dbReference type="ARBA" id="ARBA00032555"/>
    </source>
</evidence>
<dbReference type="GO" id="GO:0015098">
    <property type="term" value="F:molybdate ion transmembrane transporter activity"/>
    <property type="evidence" value="ECO:0007669"/>
    <property type="project" value="InterPro"/>
</dbReference>
<name>A0A813HXJ4_POLGL</name>
<evidence type="ECO:0000256" key="5">
    <source>
        <dbReference type="ARBA" id="ARBA00022475"/>
    </source>
</evidence>
<dbReference type="Proteomes" id="UP000626109">
    <property type="component" value="Unassembled WGS sequence"/>
</dbReference>
<keyword evidence="7 12" id="KW-1133">Transmembrane helix</keyword>
<dbReference type="AlphaFoldDB" id="A0A813HXJ4"/>
<evidence type="ECO:0000256" key="4">
    <source>
        <dbReference type="ARBA" id="ARBA00022448"/>
    </source>
</evidence>
<dbReference type="Gene3D" id="1.20.1250.20">
    <property type="entry name" value="MFS general substrate transporter like domains"/>
    <property type="match status" value="1"/>
</dbReference>
<evidence type="ECO:0000256" key="8">
    <source>
        <dbReference type="ARBA" id="ARBA00023065"/>
    </source>
</evidence>
<evidence type="ECO:0000256" key="12">
    <source>
        <dbReference type="SAM" id="Phobius"/>
    </source>
</evidence>
<evidence type="ECO:0000256" key="3">
    <source>
        <dbReference type="ARBA" id="ARBA00021242"/>
    </source>
</evidence>
<evidence type="ECO:0000313" key="14">
    <source>
        <dbReference type="Proteomes" id="UP000626109"/>
    </source>
</evidence>
<evidence type="ECO:0000256" key="1">
    <source>
        <dbReference type="ARBA" id="ARBA00003019"/>
    </source>
</evidence>
<comment type="function">
    <text evidence="1">Mediates high-affinity intracellular uptake of the rare oligo-element molybdenum.</text>
</comment>
<evidence type="ECO:0000313" key="13">
    <source>
        <dbReference type="EMBL" id="CAE8643267.1"/>
    </source>
</evidence>
<feature type="non-terminal residue" evidence="13">
    <location>
        <position position="1"/>
    </location>
</feature>
<dbReference type="InterPro" id="IPR008509">
    <property type="entry name" value="MOT2/MFSD5"/>
</dbReference>
<dbReference type="EMBL" id="CAJNNW010002112">
    <property type="protein sequence ID" value="CAE8643267.1"/>
    <property type="molecule type" value="Genomic_DNA"/>
</dbReference>
<dbReference type="Pfam" id="PF05631">
    <property type="entry name" value="MFS_5"/>
    <property type="match status" value="1"/>
</dbReference>
<dbReference type="GO" id="GO:0006811">
    <property type="term" value="P:monoatomic ion transport"/>
    <property type="evidence" value="ECO:0007669"/>
    <property type="project" value="UniProtKB-KW"/>
</dbReference>
<evidence type="ECO:0000256" key="9">
    <source>
        <dbReference type="ARBA" id="ARBA00023136"/>
    </source>
</evidence>
<dbReference type="PANTHER" id="PTHR23516">
    <property type="entry name" value="SAM (S-ADENOSYL METHIONINE) TRANSPORTER"/>
    <property type="match status" value="1"/>
</dbReference>
<reference evidence="13" key="1">
    <citation type="submission" date="2021-02" db="EMBL/GenBank/DDBJ databases">
        <authorList>
            <person name="Dougan E. K."/>
            <person name="Rhodes N."/>
            <person name="Thang M."/>
            <person name="Chan C."/>
        </authorList>
    </citation>
    <scope>NUCLEOTIDE SEQUENCE</scope>
</reference>
<keyword evidence="8" id="KW-0406">Ion transport</keyword>
<gene>
    <name evidence="13" type="ORF">PGLA2088_LOCUS2562</name>
</gene>
<feature type="transmembrane region" description="Helical" evidence="12">
    <location>
        <begin position="30"/>
        <end position="52"/>
    </location>
</feature>
<protein>
    <recommendedName>
        <fullName evidence="3">Molybdate-anion transporter</fullName>
    </recommendedName>
    <alternativeName>
        <fullName evidence="10">Major facilitator superfamily domain-containing protein 5</fullName>
    </alternativeName>
    <alternativeName>
        <fullName evidence="11">Molybdate transporter 2 homolog</fullName>
    </alternativeName>
</protein>
<keyword evidence="4" id="KW-0813">Transport</keyword>
<dbReference type="SUPFAM" id="SSF103473">
    <property type="entry name" value="MFS general substrate transporter"/>
    <property type="match status" value="1"/>
</dbReference>
<proteinExistence type="predicted"/>
<comment type="subcellular location">
    <subcellularLocation>
        <location evidence="2">Cell membrane</location>
        <topology evidence="2">Multi-pass membrane protein</topology>
    </subcellularLocation>
</comment>
<keyword evidence="9 12" id="KW-0472">Membrane</keyword>
<evidence type="ECO:0000256" key="2">
    <source>
        <dbReference type="ARBA" id="ARBA00004651"/>
    </source>
</evidence>